<protein>
    <submittedName>
        <fullName evidence="1">Uncharacterized protein</fullName>
    </submittedName>
</protein>
<evidence type="ECO:0000313" key="2">
    <source>
        <dbReference type="Proteomes" id="UP001197247"/>
    </source>
</evidence>
<organism evidence="1 2">
    <name type="scientific">Kineosporia corallincola</name>
    <dbReference type="NCBI Taxonomy" id="2835133"/>
    <lineage>
        <taxon>Bacteria</taxon>
        <taxon>Bacillati</taxon>
        <taxon>Actinomycetota</taxon>
        <taxon>Actinomycetes</taxon>
        <taxon>Kineosporiales</taxon>
        <taxon>Kineosporiaceae</taxon>
        <taxon>Kineosporia</taxon>
    </lineage>
</organism>
<reference evidence="1 2" key="1">
    <citation type="submission" date="2021-05" db="EMBL/GenBank/DDBJ databases">
        <title>Kineosporia and Streptomyces sp. nov. two new marine actinobacteria isolated from Coral.</title>
        <authorList>
            <person name="Buangrab K."/>
            <person name="Sutthacheep M."/>
            <person name="Yeemin T."/>
            <person name="Harunari E."/>
            <person name="Igarashi Y."/>
            <person name="Kanchanasin P."/>
            <person name="Tanasupawat S."/>
            <person name="Phongsopitanun W."/>
        </authorList>
    </citation>
    <scope>NUCLEOTIDE SEQUENCE [LARGE SCALE GENOMIC DNA]</scope>
    <source>
        <strain evidence="1 2">J2-2</strain>
    </source>
</reference>
<accession>A0ABS5T8A2</accession>
<dbReference type="Proteomes" id="UP001197247">
    <property type="component" value="Unassembled WGS sequence"/>
</dbReference>
<evidence type="ECO:0000313" key="1">
    <source>
        <dbReference type="EMBL" id="MBT0767296.1"/>
    </source>
</evidence>
<gene>
    <name evidence="1" type="ORF">KIH74_00055</name>
</gene>
<sequence length="167" mass="17538">MLADFMTWLFDSPRRLLVVSLGAIILIFVLGSSLLGNDTGSAVTGDDTSSTAATAAVVPESSEYVTTAVDFVREWAELRSGETQEEWRARLTPLATADYAKALETTDTATLPGAQPEGEPVVRFLAQESAMIAVPLANGDSVLVTVVTGEGTSAPKVSDVQPNAGDY</sequence>
<comment type="caution">
    <text evidence="1">The sequence shown here is derived from an EMBL/GenBank/DDBJ whole genome shotgun (WGS) entry which is preliminary data.</text>
</comment>
<dbReference type="EMBL" id="JAHBAY010000001">
    <property type="protein sequence ID" value="MBT0767296.1"/>
    <property type="molecule type" value="Genomic_DNA"/>
</dbReference>
<name>A0ABS5T8A2_9ACTN</name>
<proteinExistence type="predicted"/>
<keyword evidence="2" id="KW-1185">Reference proteome</keyword>
<dbReference type="RefSeq" id="WP_214153170.1">
    <property type="nucleotide sequence ID" value="NZ_JAHBAY010000001.1"/>
</dbReference>